<evidence type="ECO:0000313" key="3">
    <source>
        <dbReference type="EMBL" id="QJA45958.1"/>
    </source>
</evidence>
<organism evidence="3">
    <name type="scientific">viral metagenome</name>
    <dbReference type="NCBI Taxonomy" id="1070528"/>
    <lineage>
        <taxon>unclassified sequences</taxon>
        <taxon>metagenomes</taxon>
        <taxon>organismal metagenomes</taxon>
    </lineage>
</organism>
<dbReference type="GO" id="GO:0006355">
    <property type="term" value="P:regulation of DNA-templated transcription"/>
    <property type="evidence" value="ECO:0007669"/>
    <property type="project" value="InterPro"/>
</dbReference>
<evidence type="ECO:0000259" key="2">
    <source>
        <dbReference type="PROSITE" id="PS51913"/>
    </source>
</evidence>
<dbReference type="Pfam" id="PF05066">
    <property type="entry name" value="HARE-HTH"/>
    <property type="match status" value="1"/>
</dbReference>
<sequence length="124" mass="14743">MKKPFTDRKLDRTVKKLLKLLRAEEKRIYAEIEPQLKTIEALKEKRWRLYCPPKLKDLAFEVLQAEGRPLHYTKIMERIEKQYNIKIPGKDPKRNFVAHLANNKRIERVGWGVYGVVRIGGKMQ</sequence>
<protein>
    <submittedName>
        <fullName evidence="3">Putative restriction endonuclease</fullName>
    </submittedName>
</protein>
<dbReference type="GO" id="GO:0004519">
    <property type="term" value="F:endonuclease activity"/>
    <property type="evidence" value="ECO:0007669"/>
    <property type="project" value="UniProtKB-KW"/>
</dbReference>
<evidence type="ECO:0000313" key="4">
    <source>
        <dbReference type="EMBL" id="QJH94072.1"/>
    </source>
</evidence>
<dbReference type="InterPro" id="IPR007759">
    <property type="entry name" value="Asxl_HARE-HTH"/>
</dbReference>
<keyword evidence="3" id="KW-0255">Endonuclease</keyword>
<keyword evidence="1" id="KW-0804">Transcription</keyword>
<gene>
    <name evidence="3" type="ORF">TM448A00289_0025</name>
    <name evidence="4" type="ORF">TM448B00173_0042</name>
</gene>
<reference evidence="3" key="1">
    <citation type="submission" date="2020-03" db="EMBL/GenBank/DDBJ databases">
        <title>The deep terrestrial virosphere.</title>
        <authorList>
            <person name="Holmfeldt K."/>
            <person name="Nilsson E."/>
            <person name="Simone D."/>
            <person name="Lopez-Fernandez M."/>
            <person name="Wu X."/>
            <person name="de Brujin I."/>
            <person name="Lundin D."/>
            <person name="Andersson A."/>
            <person name="Bertilsson S."/>
            <person name="Dopson M."/>
        </authorList>
    </citation>
    <scope>NUCLEOTIDE SEQUENCE</scope>
    <source>
        <strain evidence="3">TM448A00289</strain>
        <strain evidence="4">TM448B00173</strain>
    </source>
</reference>
<name>A0A6H1ZEJ6_9ZZZZ</name>
<keyword evidence="3" id="KW-0540">Nuclease</keyword>
<proteinExistence type="predicted"/>
<keyword evidence="3" id="KW-0378">Hydrolase</keyword>
<dbReference type="EMBL" id="MT144595">
    <property type="protein sequence ID" value="QJH94072.1"/>
    <property type="molecule type" value="Genomic_DNA"/>
</dbReference>
<accession>A0A6H1ZEJ6</accession>
<feature type="domain" description="HTH HARE-type" evidence="2">
    <location>
        <begin position="53"/>
        <end position="119"/>
    </location>
</feature>
<evidence type="ECO:0000256" key="1">
    <source>
        <dbReference type="ARBA" id="ARBA00023163"/>
    </source>
</evidence>
<dbReference type="PROSITE" id="PS51913">
    <property type="entry name" value="HTH_HARE"/>
    <property type="match status" value="1"/>
</dbReference>
<dbReference type="EMBL" id="MT144000">
    <property type="protein sequence ID" value="QJA45958.1"/>
    <property type="molecule type" value="Genomic_DNA"/>
</dbReference>
<dbReference type="AlphaFoldDB" id="A0A6H1ZEJ6"/>